<reference evidence="3 4" key="1">
    <citation type="journal article" date="2018" name="Sci. Rep.">
        <title>Comparative analysis of the Pocillopora damicornis genome highlights role of immune system in coral evolution.</title>
        <authorList>
            <person name="Cunning R."/>
            <person name="Bay R.A."/>
            <person name="Gillette P."/>
            <person name="Baker A.C."/>
            <person name="Traylor-Knowles N."/>
        </authorList>
    </citation>
    <scope>NUCLEOTIDE SEQUENCE [LARGE SCALE GENOMIC DNA]</scope>
    <source>
        <strain evidence="3">RSMAS</strain>
        <tissue evidence="3">Whole animal</tissue>
    </source>
</reference>
<evidence type="ECO:0000313" key="3">
    <source>
        <dbReference type="EMBL" id="RMX57639.1"/>
    </source>
</evidence>
<sequence length="841" mass="95091">MGVFDSLLQPPERKALFMVGTGNSERKGIGCAVECEGKYYVLTCRDVASPEDAGADNEHEFILDRYCSNNPKHVGKHRPKALDILCDDKRSFLLLPDDQVLCSHFLLSADSKKKEKVYSYFLSDDGKRAQSIDWSYNNNTRKYSIGRDLDRKNFLGSPVLYSDKTDKTFVVGVVGKEENTYHPIFFESASLPYPGAPSQVYIVPVPREITEDRVTLTWTAPKDNGGVITEYTVYQRKVNGSPSDWERKPTGLHSLQHEIVGLERGKMYEFQVTATNRYGESPKGEDATRGVRVLGVPNQVKIVEYPSEIIEDRVTLTWRAPEDNGTVVTQYTVYQREVNEDGSRSNWKGEATGRDVLQHEVVGLESGKMYEFQVTATNQCGESTRVEKGPNIVQIACERKALFMVGTGNGERKGIGCAVECEGKYYVLTCRDVSSPEDAGADNEHEFILDRYCSNLPKHVGKHRLKAQDILCDDKRSFLRLPDSKVLSSHFLLSADDKKKEKVYSYFLSDDGKRAQSIDWLYDNTTGNHSLSVDRDLDRKNFLGSPVLYSDKNDKTFVVGVVGKEENIYYPIFFKSASLPIRGVPDQVYFVGAPCEIIEDRLTLTWRAPKDNGAMITHYTFYQRRVNEDGSRSDWEGKVSGRDVLQHEVVGLESGKMYEFQVTATNRCGESPKGEDATIGVKVLGVPNQVKIVEYPSEIIEDRVTLTWRAPKDNGAVITEYIVYQREVNEDGSRSNWERKVSGRDVLQHEVVGLESGKMYEFQVTATNQCGESTRVEEGPNIVQIACVSPDSLLEFLLFKIFSFLDNMIWSWWNGTEGICDSRSRVEEVMDIESEPENWLE</sequence>
<dbReference type="SUPFAM" id="SSF49265">
    <property type="entry name" value="Fibronectin type III"/>
    <property type="match status" value="2"/>
</dbReference>
<dbReference type="CDD" id="cd00063">
    <property type="entry name" value="FN3"/>
    <property type="match status" value="4"/>
</dbReference>
<dbReference type="Proteomes" id="UP000275408">
    <property type="component" value="Unassembled WGS sequence"/>
</dbReference>
<protein>
    <recommendedName>
        <fullName evidence="2">Fibronectin type-III domain-containing protein</fullName>
    </recommendedName>
</protein>
<dbReference type="InterPro" id="IPR036116">
    <property type="entry name" value="FN3_sf"/>
</dbReference>
<organism evidence="3 4">
    <name type="scientific">Pocillopora damicornis</name>
    <name type="common">Cauliflower coral</name>
    <name type="synonym">Millepora damicornis</name>
    <dbReference type="NCBI Taxonomy" id="46731"/>
    <lineage>
        <taxon>Eukaryota</taxon>
        <taxon>Metazoa</taxon>
        <taxon>Cnidaria</taxon>
        <taxon>Anthozoa</taxon>
        <taxon>Hexacorallia</taxon>
        <taxon>Scleractinia</taxon>
        <taxon>Astrocoeniina</taxon>
        <taxon>Pocilloporidae</taxon>
        <taxon>Pocillopora</taxon>
    </lineage>
</organism>
<dbReference type="EMBL" id="RCHS01000626">
    <property type="protein sequence ID" value="RMX57639.1"/>
    <property type="molecule type" value="Genomic_DNA"/>
</dbReference>
<dbReference type="PANTHER" id="PTHR13817">
    <property type="entry name" value="TITIN"/>
    <property type="match status" value="1"/>
</dbReference>
<dbReference type="PANTHER" id="PTHR13817:SF73">
    <property type="entry name" value="FIBRONECTIN TYPE-III DOMAIN-CONTAINING PROTEIN"/>
    <property type="match status" value="1"/>
</dbReference>
<dbReference type="GO" id="GO:0031430">
    <property type="term" value="C:M band"/>
    <property type="evidence" value="ECO:0007669"/>
    <property type="project" value="TreeGrafter"/>
</dbReference>
<feature type="domain" description="Fibronectin type-III" evidence="2">
    <location>
        <begin position="686"/>
        <end position="791"/>
    </location>
</feature>
<dbReference type="InterPro" id="IPR050964">
    <property type="entry name" value="Striated_Muscle_Regulatory"/>
</dbReference>
<dbReference type="Gene3D" id="2.60.40.10">
    <property type="entry name" value="Immunoglobulins"/>
    <property type="match status" value="4"/>
</dbReference>
<feature type="domain" description="Fibronectin type-III" evidence="2">
    <location>
        <begin position="584"/>
        <end position="684"/>
    </location>
</feature>
<dbReference type="STRING" id="46731.A0A3M6UVM0"/>
<evidence type="ECO:0000256" key="1">
    <source>
        <dbReference type="ARBA" id="ARBA00022737"/>
    </source>
</evidence>
<proteinExistence type="predicted"/>
<dbReference type="OrthoDB" id="5981765at2759"/>
<dbReference type="Pfam" id="PF00041">
    <property type="entry name" value="fn3"/>
    <property type="match status" value="4"/>
</dbReference>
<dbReference type="GO" id="GO:0045214">
    <property type="term" value="P:sarcomere organization"/>
    <property type="evidence" value="ECO:0007669"/>
    <property type="project" value="TreeGrafter"/>
</dbReference>
<dbReference type="InterPro" id="IPR013783">
    <property type="entry name" value="Ig-like_fold"/>
</dbReference>
<evidence type="ECO:0000259" key="2">
    <source>
        <dbReference type="PROSITE" id="PS50853"/>
    </source>
</evidence>
<feature type="domain" description="Fibronectin type-III" evidence="2">
    <location>
        <begin position="296"/>
        <end position="396"/>
    </location>
</feature>
<evidence type="ECO:0000313" key="4">
    <source>
        <dbReference type="Proteomes" id="UP000275408"/>
    </source>
</evidence>
<dbReference type="SMART" id="SM00060">
    <property type="entry name" value="FN3"/>
    <property type="match status" value="4"/>
</dbReference>
<keyword evidence="4" id="KW-1185">Reference proteome</keyword>
<dbReference type="InterPro" id="IPR003961">
    <property type="entry name" value="FN3_dom"/>
</dbReference>
<feature type="domain" description="Fibronectin type-III" evidence="2">
    <location>
        <begin position="196"/>
        <end position="294"/>
    </location>
</feature>
<comment type="caution">
    <text evidence="3">The sequence shown here is derived from an EMBL/GenBank/DDBJ whole genome shotgun (WGS) entry which is preliminary data.</text>
</comment>
<keyword evidence="1" id="KW-0677">Repeat</keyword>
<dbReference type="AlphaFoldDB" id="A0A3M6UVM0"/>
<accession>A0A3M6UVM0</accession>
<gene>
    <name evidence="3" type="ORF">pdam_00015914</name>
</gene>
<name>A0A3M6UVM0_POCDA</name>
<dbReference type="PROSITE" id="PS50853">
    <property type="entry name" value="FN3"/>
    <property type="match status" value="4"/>
</dbReference>